<dbReference type="GO" id="GO:0000398">
    <property type="term" value="P:mRNA splicing, via spliceosome"/>
    <property type="evidence" value="ECO:0007669"/>
    <property type="project" value="InterPro"/>
</dbReference>
<dbReference type="PANTHER" id="PTHR15818">
    <property type="entry name" value="G PATCH AND KOW-CONTAINING"/>
    <property type="match status" value="1"/>
</dbReference>
<dbReference type="GO" id="GO:0005681">
    <property type="term" value="C:spliceosomal complex"/>
    <property type="evidence" value="ECO:0007669"/>
    <property type="project" value="TreeGrafter"/>
</dbReference>
<name>A0A811MPP4_9POAL</name>
<dbReference type="Gene3D" id="2.30.30.140">
    <property type="match status" value="1"/>
</dbReference>
<sequence length="502" mass="54079">MGPAQIVDSDTGTASDSATTHESTNDLSNRQTAPTQVSNTTRFQLPPPKTRIFPGSLAAAAAMEKEKKLSFSISSSKQRPPKPPARPAAAAYDDDADLRSAPAPAQQYVTEFDPSQTLAASAAARAVIAPLPNSGNFLTHRPRKPSSLPTPEEEAALAAESGGGGPAFVLDTSTAPDDPSSKIGYGLTRRNGPTDAAAAAAKESEKAPPPPPPSGTADAAAAGNLMLQRYKEDMDVLPEHRGMDEFNEVPVEGFGAALLAGYGWTEGKGIGRNNKIGDTKVVEYDRRAGTQGLGYNPSEADPRKTRSGDWIVGEKKASENGSAKRRDRDSRNRMEERDSSARKKRSSEQRSEKEGREKVRNGRGSGEGTSNASDTRSNVSNVRWLQSHIRVRIVSQKLSKRLYLMKGKVVDVVGPTTCDIMMDDGSELVQGVEQDMLETVLPRTNGRVLVLYGKHKGLYGHLVEKNSEEEIGLVEDADTKDIVRVRYDQMAEYTGDPELLGY</sequence>
<accession>A0A811MPP4</accession>
<dbReference type="PROSITE" id="PS50174">
    <property type="entry name" value="G_PATCH"/>
    <property type="match status" value="1"/>
</dbReference>
<dbReference type="EMBL" id="CAJGYO010000002">
    <property type="protein sequence ID" value="CAD6210451.1"/>
    <property type="molecule type" value="Genomic_DNA"/>
</dbReference>
<dbReference type="InterPro" id="IPR000467">
    <property type="entry name" value="G_patch_dom"/>
</dbReference>
<feature type="region of interest" description="Disordered" evidence="4">
    <location>
        <begin position="288"/>
        <end position="379"/>
    </location>
</feature>
<feature type="region of interest" description="Disordered" evidence="4">
    <location>
        <begin position="130"/>
        <end position="225"/>
    </location>
</feature>
<evidence type="ECO:0000256" key="3">
    <source>
        <dbReference type="ARBA" id="ARBA00023242"/>
    </source>
</evidence>
<evidence type="ECO:0000313" key="7">
    <source>
        <dbReference type="Proteomes" id="UP000604825"/>
    </source>
</evidence>
<feature type="compositionally biased region" description="Polar residues" evidence="4">
    <location>
        <begin position="21"/>
        <end position="43"/>
    </location>
</feature>
<dbReference type="InterPro" id="IPR026822">
    <property type="entry name" value="Spp2/MOS2_G-patch"/>
</dbReference>
<organism evidence="6 7">
    <name type="scientific">Miscanthus lutarioriparius</name>
    <dbReference type="NCBI Taxonomy" id="422564"/>
    <lineage>
        <taxon>Eukaryota</taxon>
        <taxon>Viridiplantae</taxon>
        <taxon>Streptophyta</taxon>
        <taxon>Embryophyta</taxon>
        <taxon>Tracheophyta</taxon>
        <taxon>Spermatophyta</taxon>
        <taxon>Magnoliopsida</taxon>
        <taxon>Liliopsida</taxon>
        <taxon>Poales</taxon>
        <taxon>Poaceae</taxon>
        <taxon>PACMAD clade</taxon>
        <taxon>Panicoideae</taxon>
        <taxon>Andropogonodae</taxon>
        <taxon>Andropogoneae</taxon>
        <taxon>Saccharinae</taxon>
        <taxon>Miscanthus</taxon>
    </lineage>
</organism>
<dbReference type="Pfam" id="PF25088">
    <property type="entry name" value="GPKOW_C"/>
    <property type="match status" value="1"/>
</dbReference>
<evidence type="ECO:0000313" key="6">
    <source>
        <dbReference type="EMBL" id="CAD6210451.1"/>
    </source>
</evidence>
<keyword evidence="3" id="KW-0539">Nucleus</keyword>
<dbReference type="Proteomes" id="UP000604825">
    <property type="component" value="Unassembled WGS sequence"/>
</dbReference>
<evidence type="ECO:0000256" key="2">
    <source>
        <dbReference type="ARBA" id="ARBA00022737"/>
    </source>
</evidence>
<feature type="region of interest" description="Disordered" evidence="4">
    <location>
        <begin position="64"/>
        <end position="99"/>
    </location>
</feature>
<protein>
    <recommendedName>
        <fullName evidence="5">G-patch domain-containing protein</fullName>
    </recommendedName>
</protein>
<feature type="domain" description="G-patch" evidence="5">
    <location>
        <begin position="251"/>
        <end position="298"/>
    </location>
</feature>
<comment type="caution">
    <text evidence="6">The sequence shown here is derived from an EMBL/GenBank/DDBJ whole genome shotgun (WGS) entry which is preliminary data.</text>
</comment>
<keyword evidence="7" id="KW-1185">Reference proteome</keyword>
<keyword evidence="2" id="KW-0677">Repeat</keyword>
<evidence type="ECO:0000256" key="4">
    <source>
        <dbReference type="SAM" id="MobiDB-lite"/>
    </source>
</evidence>
<evidence type="ECO:0000256" key="1">
    <source>
        <dbReference type="ARBA" id="ARBA00004123"/>
    </source>
</evidence>
<proteinExistence type="predicted"/>
<feature type="compositionally biased region" description="Low complexity" evidence="4">
    <location>
        <begin position="8"/>
        <end position="20"/>
    </location>
</feature>
<reference evidence="6" key="1">
    <citation type="submission" date="2020-10" db="EMBL/GenBank/DDBJ databases">
        <authorList>
            <person name="Han B."/>
            <person name="Lu T."/>
            <person name="Zhao Q."/>
            <person name="Huang X."/>
            <person name="Zhao Y."/>
        </authorList>
    </citation>
    <scope>NUCLEOTIDE SEQUENCE</scope>
</reference>
<feature type="compositionally biased region" description="Basic and acidic residues" evidence="4">
    <location>
        <begin position="300"/>
        <end position="360"/>
    </location>
</feature>
<dbReference type="SMART" id="SM00443">
    <property type="entry name" value="G_patch"/>
    <property type="match status" value="1"/>
</dbReference>
<dbReference type="Pfam" id="PF12656">
    <property type="entry name" value="G-patch_2"/>
    <property type="match status" value="1"/>
</dbReference>
<dbReference type="PANTHER" id="PTHR15818:SF2">
    <property type="entry name" value="G-PATCH DOMAIN AND KOW MOTIFS-CONTAINING PROTEIN"/>
    <property type="match status" value="1"/>
</dbReference>
<dbReference type="InterPro" id="IPR045166">
    <property type="entry name" value="Spp2-like"/>
</dbReference>
<dbReference type="CDD" id="cd13153">
    <property type="entry name" value="KOW_GPKOW_B"/>
    <property type="match status" value="1"/>
</dbReference>
<evidence type="ECO:0000259" key="5">
    <source>
        <dbReference type="PROSITE" id="PS50174"/>
    </source>
</evidence>
<dbReference type="InterPro" id="IPR041994">
    <property type="entry name" value="GPKOW_KOW2"/>
</dbReference>
<feature type="region of interest" description="Disordered" evidence="4">
    <location>
        <begin position="1"/>
        <end position="52"/>
    </location>
</feature>
<dbReference type="OrthoDB" id="5577072at2759"/>
<gene>
    <name evidence="6" type="ORF">NCGR_LOCUS6538</name>
</gene>
<feature type="compositionally biased region" description="Polar residues" evidence="4">
    <location>
        <begin position="368"/>
        <end position="379"/>
    </location>
</feature>
<comment type="subcellular location">
    <subcellularLocation>
        <location evidence="1">Nucleus</location>
    </subcellularLocation>
</comment>
<dbReference type="GO" id="GO:0003676">
    <property type="term" value="F:nucleic acid binding"/>
    <property type="evidence" value="ECO:0007669"/>
    <property type="project" value="InterPro"/>
</dbReference>
<dbReference type="AlphaFoldDB" id="A0A811MPP4"/>